<name>A0A844FJ25_9FIRM</name>
<gene>
    <name evidence="2" type="ORF">FYJ27_09500</name>
</gene>
<feature type="transmembrane region" description="Helical" evidence="1">
    <location>
        <begin position="12"/>
        <end position="32"/>
    </location>
</feature>
<dbReference type="AlphaFoldDB" id="A0A844FJ25"/>
<dbReference type="EMBL" id="VULR01000013">
    <property type="protein sequence ID" value="MSS43960.1"/>
    <property type="molecule type" value="Genomic_DNA"/>
</dbReference>
<organism evidence="2 3">
    <name type="scientific">Anaerosalibacter bizertensis</name>
    <dbReference type="NCBI Taxonomy" id="932217"/>
    <lineage>
        <taxon>Bacteria</taxon>
        <taxon>Bacillati</taxon>
        <taxon>Bacillota</taxon>
        <taxon>Tissierellia</taxon>
        <taxon>Tissierellales</taxon>
        <taxon>Sporanaerobacteraceae</taxon>
        <taxon>Anaerosalibacter</taxon>
    </lineage>
</organism>
<reference evidence="2 3" key="1">
    <citation type="submission" date="2019-08" db="EMBL/GenBank/DDBJ databases">
        <title>In-depth cultivation of the pig gut microbiome towards novel bacterial diversity and tailored functional studies.</title>
        <authorList>
            <person name="Wylensek D."/>
            <person name="Hitch T.C.A."/>
            <person name="Clavel T."/>
        </authorList>
    </citation>
    <scope>NUCLEOTIDE SEQUENCE [LARGE SCALE GENOMIC DNA]</scope>
    <source>
        <strain evidence="2 3">Med78-601-WT-4W-RMD-3</strain>
    </source>
</reference>
<comment type="caution">
    <text evidence="2">The sequence shown here is derived from an EMBL/GenBank/DDBJ whole genome shotgun (WGS) entry which is preliminary data.</text>
</comment>
<evidence type="ECO:0000313" key="3">
    <source>
        <dbReference type="Proteomes" id="UP000462760"/>
    </source>
</evidence>
<keyword evidence="1" id="KW-1133">Transmembrane helix</keyword>
<keyword evidence="1" id="KW-0812">Transmembrane</keyword>
<protein>
    <submittedName>
        <fullName evidence="2">Uncharacterized protein</fullName>
    </submittedName>
</protein>
<evidence type="ECO:0000256" key="1">
    <source>
        <dbReference type="SAM" id="Phobius"/>
    </source>
</evidence>
<keyword evidence="1" id="KW-0472">Membrane</keyword>
<dbReference type="RefSeq" id="WP_154484632.1">
    <property type="nucleotide sequence ID" value="NZ_VULR01000013.1"/>
</dbReference>
<evidence type="ECO:0000313" key="2">
    <source>
        <dbReference type="EMBL" id="MSS43960.1"/>
    </source>
</evidence>
<dbReference type="Proteomes" id="UP000462760">
    <property type="component" value="Unassembled WGS sequence"/>
</dbReference>
<accession>A0A844FJ25</accession>
<proteinExistence type="predicted"/>
<sequence>MYKEKPQYKKFRVTSLIIAFVMIALIISFCLIENDFTKSENFKYRKNTPTYFSYVNIESNPTTVDNNFLHIIS</sequence>